<evidence type="ECO:0000256" key="2">
    <source>
        <dbReference type="ARBA" id="ARBA00022490"/>
    </source>
</evidence>
<dbReference type="InterPro" id="IPR052683">
    <property type="entry name" value="CIMIP2A"/>
</dbReference>
<feature type="domain" description="Ciliary microtubule inner protein 2A-C-like" evidence="8">
    <location>
        <begin position="1"/>
        <end position="42"/>
    </location>
</feature>
<dbReference type="Pfam" id="PF10629">
    <property type="entry name" value="CMI2B-like"/>
    <property type="match status" value="1"/>
</dbReference>
<comment type="similarity">
    <text evidence="6">Belongs to the CIMIP2 family.</text>
</comment>
<reference evidence="10" key="1">
    <citation type="journal article" date="2019" name="IScience">
        <title>Narwhal Genome Reveals Long-Term Low Genetic Diversity despite Current Large Abundance Size.</title>
        <authorList>
            <person name="Westbury M.V."/>
            <person name="Petersen B."/>
            <person name="Garde E."/>
            <person name="Heide-Jorgensen M.P."/>
            <person name="Lorenzen E.D."/>
        </authorList>
    </citation>
    <scope>NUCLEOTIDE SEQUENCE [LARGE SCALE GENOMIC DNA]</scope>
</reference>
<dbReference type="PANTHER" id="PTHR47299">
    <property type="entry name" value="PROTEIN FAM166A"/>
    <property type="match status" value="1"/>
</dbReference>
<evidence type="ECO:0000256" key="5">
    <source>
        <dbReference type="ARBA" id="ARBA00023273"/>
    </source>
</evidence>
<evidence type="ECO:0000256" key="7">
    <source>
        <dbReference type="ARBA" id="ARBA00046435"/>
    </source>
</evidence>
<keyword evidence="4" id="KW-0206">Cytoskeleton</keyword>
<dbReference type="GO" id="GO:0005634">
    <property type="term" value="C:nucleus"/>
    <property type="evidence" value="ECO:0007669"/>
    <property type="project" value="TreeGrafter"/>
</dbReference>
<keyword evidence="5" id="KW-0966">Cell projection</keyword>
<name>A0A4U1FNF9_MONMO</name>
<evidence type="ECO:0000256" key="6">
    <source>
        <dbReference type="ARBA" id="ARBA00035661"/>
    </source>
</evidence>
<proteinExistence type="inferred from homology"/>
<evidence type="ECO:0000256" key="1">
    <source>
        <dbReference type="ARBA" id="ARBA00004611"/>
    </source>
</evidence>
<dbReference type="Proteomes" id="UP000308365">
    <property type="component" value="Unassembled WGS sequence"/>
</dbReference>
<gene>
    <name evidence="9" type="ORF">EI555_013245</name>
</gene>
<organism evidence="9 10">
    <name type="scientific">Monodon monoceros</name>
    <name type="common">Narwhal</name>
    <name type="synonym">Ceratodon monodon</name>
    <dbReference type="NCBI Taxonomy" id="40151"/>
    <lineage>
        <taxon>Eukaryota</taxon>
        <taxon>Metazoa</taxon>
        <taxon>Chordata</taxon>
        <taxon>Craniata</taxon>
        <taxon>Vertebrata</taxon>
        <taxon>Euteleostomi</taxon>
        <taxon>Mammalia</taxon>
        <taxon>Eutheria</taxon>
        <taxon>Laurasiatheria</taxon>
        <taxon>Artiodactyla</taxon>
        <taxon>Whippomorpha</taxon>
        <taxon>Cetacea</taxon>
        <taxon>Odontoceti</taxon>
        <taxon>Monodontidae</taxon>
        <taxon>Monodon</taxon>
    </lineage>
</organism>
<dbReference type="EMBL" id="RWIC01000047">
    <property type="protein sequence ID" value="TKC51675.1"/>
    <property type="molecule type" value="Genomic_DNA"/>
</dbReference>
<evidence type="ECO:0000259" key="8">
    <source>
        <dbReference type="Pfam" id="PF10629"/>
    </source>
</evidence>
<protein>
    <recommendedName>
        <fullName evidence="8">Ciliary microtubule inner protein 2A-C-like domain-containing protein</fullName>
    </recommendedName>
</protein>
<dbReference type="GO" id="GO:0015630">
    <property type="term" value="C:microtubule cytoskeleton"/>
    <property type="evidence" value="ECO:0007669"/>
    <property type="project" value="UniProtKB-ARBA"/>
</dbReference>
<accession>A0A4U1FNF9</accession>
<evidence type="ECO:0000313" key="10">
    <source>
        <dbReference type="Proteomes" id="UP000308365"/>
    </source>
</evidence>
<sequence>YAGFYPQLRYQVGNTYGRTTAQLLTDASVPKSPQAQVHRGLQRVQATVYALPRTDRAPLKPLPAHRPCGPGDAPMPAVAQGCPVHTGLKPYKNCEILGRFPPQEVDAQGPPGGENVSRQVPLPAGFMPYPPYPPCPPGRKGDSRDLGHPGLRLALGEEAWMSATPAREAPTQYQLCPCRREECPAPAHQRETLHVGSFHRPPQMDHPDLIQRKAISGYAGFVPRFAWVIGMNFRDGVAQATDEFDKSQLGAAAHANACLFPQFLLRNPFRAPGERLPRMQWPSNTIYRSQGLIPFYMGFIPAAVVPLAAMQDNYALTFGNSTRKACRKELERRSQTL</sequence>
<evidence type="ECO:0000313" key="9">
    <source>
        <dbReference type="EMBL" id="TKC51675.1"/>
    </source>
</evidence>
<keyword evidence="3" id="KW-0282">Flagellum</keyword>
<dbReference type="GO" id="GO:0005929">
    <property type="term" value="C:cilium"/>
    <property type="evidence" value="ECO:0007669"/>
    <property type="project" value="UniProtKB-ARBA"/>
</dbReference>
<dbReference type="PANTHER" id="PTHR47299:SF1">
    <property type="entry name" value="PROTEIN FAM166A"/>
    <property type="match status" value="1"/>
</dbReference>
<evidence type="ECO:0000256" key="3">
    <source>
        <dbReference type="ARBA" id="ARBA00022846"/>
    </source>
</evidence>
<comment type="subunit">
    <text evidence="7">Microtubule inner protein component of sperm flagellar doublet microtubules.</text>
</comment>
<dbReference type="AlphaFoldDB" id="A0A4U1FNF9"/>
<keyword evidence="3" id="KW-0969">Cilium</keyword>
<evidence type="ECO:0000256" key="4">
    <source>
        <dbReference type="ARBA" id="ARBA00023212"/>
    </source>
</evidence>
<comment type="caution">
    <text evidence="9">The sequence shown here is derived from an EMBL/GenBank/DDBJ whole genome shotgun (WGS) entry which is preliminary data.</text>
</comment>
<dbReference type="InterPro" id="IPR018902">
    <property type="entry name" value="CMI2A-C-like_dom"/>
</dbReference>
<feature type="non-terminal residue" evidence="9">
    <location>
        <position position="1"/>
    </location>
</feature>
<comment type="subcellular location">
    <subcellularLocation>
        <location evidence="1">Cytoplasm</location>
        <location evidence="1">Cytoskeleton</location>
        <location evidence="1">Flagellum axoneme</location>
    </subcellularLocation>
</comment>
<keyword evidence="2" id="KW-0963">Cytoplasm</keyword>